<proteinExistence type="predicted"/>
<dbReference type="AlphaFoldDB" id="A0A5J4UQW6"/>
<dbReference type="Proteomes" id="UP000324800">
    <property type="component" value="Unassembled WGS sequence"/>
</dbReference>
<dbReference type="Gene3D" id="3.30.70.270">
    <property type="match status" value="1"/>
</dbReference>
<dbReference type="SUPFAM" id="SSF56672">
    <property type="entry name" value="DNA/RNA polymerases"/>
    <property type="match status" value="1"/>
</dbReference>
<evidence type="ECO:0000313" key="2">
    <source>
        <dbReference type="Proteomes" id="UP000324800"/>
    </source>
</evidence>
<dbReference type="EMBL" id="SNRW01013355">
    <property type="protein sequence ID" value="KAA6372713.1"/>
    <property type="molecule type" value="Genomic_DNA"/>
</dbReference>
<evidence type="ECO:0000313" key="1">
    <source>
        <dbReference type="EMBL" id="KAA6372713.1"/>
    </source>
</evidence>
<protein>
    <submittedName>
        <fullName evidence="1">Uncharacterized protein</fullName>
    </submittedName>
</protein>
<reference evidence="1 2" key="1">
    <citation type="submission" date="2019-03" db="EMBL/GenBank/DDBJ databases">
        <title>Single cell metagenomics reveals metabolic interactions within the superorganism composed of flagellate Streblomastix strix and complex community of Bacteroidetes bacteria on its surface.</title>
        <authorList>
            <person name="Treitli S.C."/>
            <person name="Kolisko M."/>
            <person name="Husnik F."/>
            <person name="Keeling P."/>
            <person name="Hampl V."/>
        </authorList>
    </citation>
    <scope>NUCLEOTIDE SEQUENCE [LARGE SCALE GENOMIC DNA]</scope>
    <source>
        <strain evidence="1">ST1C</strain>
    </source>
</reference>
<organism evidence="1 2">
    <name type="scientific">Streblomastix strix</name>
    <dbReference type="NCBI Taxonomy" id="222440"/>
    <lineage>
        <taxon>Eukaryota</taxon>
        <taxon>Metamonada</taxon>
        <taxon>Preaxostyla</taxon>
        <taxon>Oxymonadida</taxon>
        <taxon>Streblomastigidae</taxon>
        <taxon>Streblomastix</taxon>
    </lineage>
</organism>
<accession>A0A5J4UQW6</accession>
<dbReference type="InterPro" id="IPR043502">
    <property type="entry name" value="DNA/RNA_pol_sf"/>
</dbReference>
<dbReference type="InterPro" id="IPR043128">
    <property type="entry name" value="Rev_trsase/Diguanyl_cyclase"/>
</dbReference>
<sequence>MEENFGSQFTELREIYHSFQDDWNRLVRNLLRKEFWATSQDPKSAFHHLIVYPPHKQYLALEALGKIHQNEAMPFGTQHFIILFAQALAMVQFKIRGELDKMICNYVEDVLPQLLDKERMLEQSYTIMRILQLFRWKLPRRTVRQNLNNGSASLYGLGT</sequence>
<comment type="caution">
    <text evidence="1">The sequence shown here is derived from an EMBL/GenBank/DDBJ whole genome shotgun (WGS) entry which is preliminary data.</text>
</comment>
<gene>
    <name evidence="1" type="ORF">EZS28_031761</name>
</gene>
<dbReference type="Gene3D" id="3.10.10.10">
    <property type="entry name" value="HIV Type 1 Reverse Transcriptase, subunit A, domain 1"/>
    <property type="match status" value="1"/>
</dbReference>
<name>A0A5J4UQW6_9EUKA</name>